<dbReference type="PATRIC" id="fig|294.194.peg.116"/>
<dbReference type="Proteomes" id="UP000061348">
    <property type="component" value="Unassembled WGS sequence"/>
</dbReference>
<sequence length="124" mass="13953">MRNQRPSSFGRGLAVFYQGVRQRNLFDQLGWVGRLAGSVVIERRQIRSVRVDVQVPLVFEQLLDRLRGILRYRLEGQGQVLGIAGAVDIDPHIHGYNCFVMDSHRLAGIVVHANEFVTVTTVIG</sequence>
<accession>A0A109LLN6</accession>
<evidence type="ECO:0000313" key="2">
    <source>
        <dbReference type="Proteomes" id="UP000061348"/>
    </source>
</evidence>
<name>A0A109LLN6_PSEFL</name>
<proteinExistence type="predicted"/>
<organism evidence="1 2">
    <name type="scientific">Pseudomonas fluorescens</name>
    <dbReference type="NCBI Taxonomy" id="294"/>
    <lineage>
        <taxon>Bacteria</taxon>
        <taxon>Pseudomonadati</taxon>
        <taxon>Pseudomonadota</taxon>
        <taxon>Gammaproteobacteria</taxon>
        <taxon>Pseudomonadales</taxon>
        <taxon>Pseudomonadaceae</taxon>
        <taxon>Pseudomonas</taxon>
    </lineage>
</organism>
<dbReference type="AlphaFoldDB" id="A0A109LLN6"/>
<dbReference type="EMBL" id="LCYA01000002">
    <property type="protein sequence ID" value="KWV90112.1"/>
    <property type="molecule type" value="Genomic_DNA"/>
</dbReference>
<comment type="caution">
    <text evidence="1">The sequence shown here is derived from an EMBL/GenBank/DDBJ whole genome shotgun (WGS) entry which is preliminary data.</text>
</comment>
<gene>
    <name evidence="1" type="ORF">PFLmoz3_00110</name>
</gene>
<evidence type="ECO:0000313" key="1">
    <source>
        <dbReference type="EMBL" id="KWV90112.1"/>
    </source>
</evidence>
<reference evidence="1 2" key="1">
    <citation type="submission" date="2015-05" db="EMBL/GenBank/DDBJ databases">
        <title>A genomic and transcriptomic approach to investigate the blue pigment phenotype in Pseudomonas fluorescens.</title>
        <authorList>
            <person name="Andreani N.A."/>
            <person name="Cardazzo B."/>
        </authorList>
    </citation>
    <scope>NUCLEOTIDE SEQUENCE [LARGE SCALE GENOMIC DNA]</scope>
    <source>
        <strain evidence="1 2">Ps_22</strain>
    </source>
</reference>
<protein>
    <submittedName>
        <fullName evidence="1">Uncharacterized protein</fullName>
    </submittedName>
</protein>